<keyword evidence="5" id="KW-0547">Nucleotide-binding</keyword>
<feature type="region of interest" description="Disordered" evidence="10">
    <location>
        <begin position="815"/>
        <end position="852"/>
    </location>
</feature>
<feature type="region of interest" description="Disordered" evidence="10">
    <location>
        <begin position="405"/>
        <end position="446"/>
    </location>
</feature>
<evidence type="ECO:0000256" key="3">
    <source>
        <dbReference type="ARBA" id="ARBA00022618"/>
    </source>
</evidence>
<keyword evidence="3" id="KW-0132">Cell division</keyword>
<reference evidence="13 14" key="1">
    <citation type="submission" date="2016-02" db="EMBL/GenBank/DDBJ databases">
        <title>Genome analysis of coral dinoflagellate symbionts highlights evolutionary adaptations to a symbiotic lifestyle.</title>
        <authorList>
            <person name="Aranda M."/>
            <person name="Li Y."/>
            <person name="Liew Y.J."/>
            <person name="Baumgarten S."/>
            <person name="Simakov O."/>
            <person name="Wilson M."/>
            <person name="Piel J."/>
            <person name="Ashoor H."/>
            <person name="Bougouffa S."/>
            <person name="Bajic V.B."/>
            <person name="Ryu T."/>
            <person name="Ravasi T."/>
            <person name="Bayer T."/>
            <person name="Micklem G."/>
            <person name="Kim H."/>
            <person name="Bhak J."/>
            <person name="Lajeunesse T.C."/>
            <person name="Voolstra C.R."/>
        </authorList>
    </citation>
    <scope>NUCLEOTIDE SEQUENCE [LARGE SCALE GENOMIC DNA]</scope>
    <source>
        <strain evidence="13 14">CCMP2467</strain>
    </source>
</reference>
<feature type="compositionally biased region" description="Polar residues" evidence="10">
    <location>
        <begin position="533"/>
        <end position="550"/>
    </location>
</feature>
<dbReference type="EMBL" id="LSRX01000749">
    <property type="protein sequence ID" value="OLP89689.1"/>
    <property type="molecule type" value="Genomic_DNA"/>
</dbReference>
<keyword evidence="4" id="KW-0479">Metal-binding</keyword>
<accession>A0A1Q9D3D2</accession>
<keyword evidence="11" id="KW-0732">Signal</keyword>
<feature type="compositionally biased region" description="Basic and acidic residues" evidence="10">
    <location>
        <begin position="831"/>
        <end position="852"/>
    </location>
</feature>
<feature type="compositionally biased region" description="Low complexity" evidence="10">
    <location>
        <begin position="417"/>
        <end position="426"/>
    </location>
</feature>
<dbReference type="GO" id="GO:0051301">
    <property type="term" value="P:cell division"/>
    <property type="evidence" value="ECO:0007669"/>
    <property type="project" value="UniProtKB-KW"/>
</dbReference>
<dbReference type="OrthoDB" id="391988at2759"/>
<feature type="compositionally biased region" description="Basic residues" evidence="10">
    <location>
        <begin position="815"/>
        <end position="830"/>
    </location>
</feature>
<feature type="compositionally biased region" description="Acidic residues" evidence="10">
    <location>
        <begin position="435"/>
        <end position="446"/>
    </location>
</feature>
<evidence type="ECO:0000313" key="14">
    <source>
        <dbReference type="Proteomes" id="UP000186817"/>
    </source>
</evidence>
<dbReference type="InterPro" id="IPR030393">
    <property type="entry name" value="G_ENGB_dom"/>
</dbReference>
<evidence type="ECO:0000256" key="9">
    <source>
        <dbReference type="ARBA" id="ARBA00023306"/>
    </source>
</evidence>
<gene>
    <name evidence="13" type="primary">engB</name>
    <name evidence="13" type="ORF">AK812_SmicGene28817</name>
</gene>
<protein>
    <submittedName>
        <fullName evidence="13">Putative GTP-binding protein EngB</fullName>
    </submittedName>
</protein>
<feature type="compositionally biased region" description="Basic and acidic residues" evidence="10">
    <location>
        <begin position="562"/>
        <end position="582"/>
    </location>
</feature>
<feature type="domain" description="EngB-type G" evidence="12">
    <location>
        <begin position="205"/>
        <end position="381"/>
    </location>
</feature>
<dbReference type="CDD" id="cd01876">
    <property type="entry name" value="YihA_EngB"/>
    <property type="match status" value="1"/>
</dbReference>
<feature type="compositionally biased region" description="Low complexity" evidence="10">
    <location>
        <begin position="689"/>
        <end position="698"/>
    </location>
</feature>
<evidence type="ECO:0000256" key="1">
    <source>
        <dbReference type="ARBA" id="ARBA00001946"/>
    </source>
</evidence>
<dbReference type="Proteomes" id="UP000186817">
    <property type="component" value="Unassembled WGS sequence"/>
</dbReference>
<comment type="similarity">
    <text evidence="2">Belongs to the TRAFAC class TrmE-Era-EngA-EngB-Septin-like GTPase superfamily. EngB GTPase family.</text>
</comment>
<dbReference type="PROSITE" id="PS51706">
    <property type="entry name" value="G_ENGB"/>
    <property type="match status" value="1"/>
</dbReference>
<keyword evidence="6" id="KW-0460">Magnesium</keyword>
<evidence type="ECO:0000256" key="10">
    <source>
        <dbReference type="SAM" id="MobiDB-lite"/>
    </source>
</evidence>
<evidence type="ECO:0000256" key="11">
    <source>
        <dbReference type="SAM" id="SignalP"/>
    </source>
</evidence>
<comment type="cofactor">
    <cofactor evidence="1">
        <name>Mg(2+)</name>
        <dbReference type="ChEBI" id="CHEBI:18420"/>
    </cofactor>
</comment>
<keyword evidence="14" id="KW-1185">Reference proteome</keyword>
<feature type="compositionally biased region" description="Acidic residues" evidence="10">
    <location>
        <begin position="551"/>
        <end position="561"/>
    </location>
</feature>
<feature type="compositionally biased region" description="Basic and acidic residues" evidence="10">
    <location>
        <begin position="619"/>
        <end position="633"/>
    </location>
</feature>
<feature type="signal peptide" evidence="11">
    <location>
        <begin position="1"/>
        <end position="25"/>
    </location>
</feature>
<feature type="region of interest" description="Disordered" evidence="10">
    <location>
        <begin position="508"/>
        <end position="638"/>
    </location>
</feature>
<dbReference type="AlphaFoldDB" id="A0A1Q9D3D2"/>
<evidence type="ECO:0000256" key="8">
    <source>
        <dbReference type="ARBA" id="ARBA00023210"/>
    </source>
</evidence>
<evidence type="ECO:0000256" key="2">
    <source>
        <dbReference type="ARBA" id="ARBA00009638"/>
    </source>
</evidence>
<dbReference type="Gene3D" id="3.40.50.300">
    <property type="entry name" value="P-loop containing nucleotide triphosphate hydrolases"/>
    <property type="match status" value="1"/>
</dbReference>
<name>A0A1Q9D3D2_SYMMI</name>
<dbReference type="Pfam" id="PF01926">
    <property type="entry name" value="MMR_HSR1"/>
    <property type="match status" value="1"/>
</dbReference>
<evidence type="ECO:0000313" key="13">
    <source>
        <dbReference type="EMBL" id="OLP89689.1"/>
    </source>
</evidence>
<feature type="chain" id="PRO_5013045161" evidence="11">
    <location>
        <begin position="26"/>
        <end position="852"/>
    </location>
</feature>
<feature type="region of interest" description="Disordered" evidence="10">
    <location>
        <begin position="678"/>
        <end position="745"/>
    </location>
</feature>
<dbReference type="PANTHER" id="PTHR11649:SF13">
    <property type="entry name" value="ENGB-TYPE G DOMAIN-CONTAINING PROTEIN"/>
    <property type="match status" value="1"/>
</dbReference>
<dbReference type="GO" id="GO:0046872">
    <property type="term" value="F:metal ion binding"/>
    <property type="evidence" value="ECO:0007669"/>
    <property type="project" value="UniProtKB-KW"/>
</dbReference>
<dbReference type="NCBIfam" id="TIGR03598">
    <property type="entry name" value="GTPase_YsxC"/>
    <property type="match status" value="1"/>
</dbReference>
<dbReference type="SUPFAM" id="SSF52540">
    <property type="entry name" value="P-loop containing nucleoside triphosphate hydrolases"/>
    <property type="match status" value="1"/>
</dbReference>
<organism evidence="13 14">
    <name type="scientific">Symbiodinium microadriaticum</name>
    <name type="common">Dinoflagellate</name>
    <name type="synonym">Zooxanthella microadriatica</name>
    <dbReference type="NCBI Taxonomy" id="2951"/>
    <lineage>
        <taxon>Eukaryota</taxon>
        <taxon>Sar</taxon>
        <taxon>Alveolata</taxon>
        <taxon>Dinophyceae</taxon>
        <taxon>Suessiales</taxon>
        <taxon>Symbiodiniaceae</taxon>
        <taxon>Symbiodinium</taxon>
    </lineage>
</organism>
<sequence length="852" mass="95917">MPAQTILSAVAVPVLIFFGFLCSVGSPMMEIPEAPGGPQREWAEGGEAATGLYAYQKACQARTARQRTILESFLESGQAGTGMLGPWRAGLARGARSSWEAFTGVRWTSALIRRRRQALHRAMEDPSTNPAKVQKLRERAARPSHSMLRYLAENKIGRVQTQEDRKKLWYEHRYVRYAPSFIGQLKPKMRLWTAALEESQLPLARLPEIAVCGRSNSGKSTLLNYLCGQESANVRRFPGSTTELVFWKVGRPAQLCLVDLPGYGYAEASEEKRLQWTEFMLWYIRARKNLKRLLLLIDARQGVKPADREMIAYLERHSVPWQIIVTKCDKVPSKEIARRLTILKEDLGQYRRMAGDPVPVSALKRRGMDLLRDSLNQMKVAKEMVKEGIRLKVYDLLEQRRIRNRERRRRKSEKKAAAAASAAEAAEATRAEADVPNEDTEETEDALETDLHHLLGNWASSAPPREDLQQSPSISKAFFSLDDRDSRRVDSFMSSLFPDLEQLRAVDASPAQVSARDGGGDLDMGSRGAGNLQAGQPQPDQEMSTFGDESTFSDDEGEEDLGDIKPEVRRFDFHHDSGETPRRSGKSQGPSGPSWFPGLGPSSSREQGKPGNEGSAVGLRRDQSRPRGDKVYGEDDFASPQDYAAGFRRWAPAAPTGGAPGKLMAEIRQRYEREWSMELEDVSQSGRGAPDAAEPQRPARARASEEPRPRMPFVTQEGLKPIPKGHGKHKVFGKPPARILKTKRPLDVTKALKLKSRYRTTRKRNTGTGLDWEDAKEQWLTWYSKHKRDWRLVNEADSPKKEDVDAAYETLQERRRQRVANLHRARHKGGRARDANAPRDESALPEWAGRDE</sequence>
<dbReference type="PANTHER" id="PTHR11649">
    <property type="entry name" value="MSS1/TRME-RELATED GTP-BINDING PROTEIN"/>
    <property type="match status" value="1"/>
</dbReference>
<evidence type="ECO:0000256" key="6">
    <source>
        <dbReference type="ARBA" id="ARBA00022842"/>
    </source>
</evidence>
<evidence type="ECO:0000256" key="5">
    <source>
        <dbReference type="ARBA" id="ARBA00022741"/>
    </source>
</evidence>
<evidence type="ECO:0000259" key="12">
    <source>
        <dbReference type="PROSITE" id="PS51706"/>
    </source>
</evidence>
<dbReference type="HAMAP" id="MF_00321">
    <property type="entry name" value="GTPase_EngB"/>
    <property type="match status" value="1"/>
</dbReference>
<keyword evidence="7" id="KW-0342">GTP-binding</keyword>
<comment type="caution">
    <text evidence="13">The sequence shown here is derived from an EMBL/GenBank/DDBJ whole genome shotgun (WGS) entry which is preliminary data.</text>
</comment>
<evidence type="ECO:0000256" key="4">
    <source>
        <dbReference type="ARBA" id="ARBA00022723"/>
    </source>
</evidence>
<dbReference type="InterPro" id="IPR006073">
    <property type="entry name" value="GTP-bd"/>
</dbReference>
<feature type="compositionally biased region" description="Basic residues" evidence="10">
    <location>
        <begin position="723"/>
        <end position="732"/>
    </location>
</feature>
<keyword evidence="8" id="KW-0717">Septation</keyword>
<dbReference type="InterPro" id="IPR027417">
    <property type="entry name" value="P-loop_NTPase"/>
</dbReference>
<keyword evidence="9" id="KW-0131">Cell cycle</keyword>
<evidence type="ECO:0000256" key="7">
    <source>
        <dbReference type="ARBA" id="ARBA00023134"/>
    </source>
</evidence>
<dbReference type="InterPro" id="IPR019987">
    <property type="entry name" value="GTP-bd_ribosome_bio_YsxC"/>
</dbReference>
<proteinExistence type="inferred from homology"/>
<dbReference type="GO" id="GO:0005525">
    <property type="term" value="F:GTP binding"/>
    <property type="evidence" value="ECO:0007669"/>
    <property type="project" value="UniProtKB-KW"/>
</dbReference>